<evidence type="ECO:0000313" key="2">
    <source>
        <dbReference type="EMBL" id="PWN06903.1"/>
    </source>
</evidence>
<name>A0A316TQK3_9BACT</name>
<evidence type="ECO:0000313" key="3">
    <source>
        <dbReference type="Proteomes" id="UP000245533"/>
    </source>
</evidence>
<organism evidence="2 3">
    <name type="scientific">Rhodohalobacter mucosus</name>
    <dbReference type="NCBI Taxonomy" id="2079485"/>
    <lineage>
        <taxon>Bacteria</taxon>
        <taxon>Pseudomonadati</taxon>
        <taxon>Balneolota</taxon>
        <taxon>Balneolia</taxon>
        <taxon>Balneolales</taxon>
        <taxon>Balneolaceae</taxon>
        <taxon>Rhodohalobacter</taxon>
    </lineage>
</organism>
<keyword evidence="1" id="KW-0732">Signal</keyword>
<feature type="chain" id="PRO_5016327111" evidence="1">
    <location>
        <begin position="28"/>
        <end position="178"/>
    </location>
</feature>
<feature type="signal peptide" evidence="1">
    <location>
        <begin position="1"/>
        <end position="27"/>
    </location>
</feature>
<reference evidence="2 3" key="1">
    <citation type="submission" date="2018-05" db="EMBL/GenBank/DDBJ databases">
        <title>Rhodohalobacter halophilus gen. nov., sp. nov., a moderately halophilic member of the family Balneolaceae.</title>
        <authorList>
            <person name="Liu Z.-W."/>
        </authorList>
    </citation>
    <scope>NUCLEOTIDE SEQUENCE [LARGE SCALE GENOMIC DNA]</scope>
    <source>
        <strain evidence="2 3">8A47</strain>
    </source>
</reference>
<protein>
    <submittedName>
        <fullName evidence="2">Uncharacterized protein</fullName>
    </submittedName>
</protein>
<comment type="caution">
    <text evidence="2">The sequence shown here is derived from an EMBL/GenBank/DDBJ whole genome shotgun (WGS) entry which is preliminary data.</text>
</comment>
<dbReference type="AlphaFoldDB" id="A0A316TQK3"/>
<dbReference type="OrthoDB" id="1525248at2"/>
<accession>A0A316TQK3</accession>
<proteinExistence type="predicted"/>
<keyword evidence="3" id="KW-1185">Reference proteome</keyword>
<sequence length="178" mass="20166">MKSNKSRAAILIPIIFLCALSVPRAQGVVFSEDNYGEDAELVDRMAHSDTDYAMTTREGSIDFMIAEKSIVIQFSDSFMTNLREELDAETSKEPDDSHFATVIKSMVSSGVRTMLDRAIAIPFTEISDVYIAEGRLVIKDLDGKDLFGEMEVNDRKVMEDFRRRDARRFVAEAERHMP</sequence>
<gene>
    <name evidence="2" type="ORF">DDZ15_06415</name>
</gene>
<dbReference type="EMBL" id="QGGB01000005">
    <property type="protein sequence ID" value="PWN06903.1"/>
    <property type="molecule type" value="Genomic_DNA"/>
</dbReference>
<dbReference type="RefSeq" id="WP_109646252.1">
    <property type="nucleotide sequence ID" value="NZ_QGGB01000005.1"/>
</dbReference>
<dbReference type="Proteomes" id="UP000245533">
    <property type="component" value="Unassembled WGS sequence"/>
</dbReference>
<evidence type="ECO:0000256" key="1">
    <source>
        <dbReference type="SAM" id="SignalP"/>
    </source>
</evidence>